<gene>
    <name evidence="2" type="ORF">OF122_02295</name>
</gene>
<dbReference type="EMBL" id="CP107716">
    <property type="protein sequence ID" value="UYQ72636.1"/>
    <property type="molecule type" value="Genomic_DNA"/>
</dbReference>
<organism evidence="2 3">
    <name type="scientific">Pelagibacterium flavum</name>
    <dbReference type="NCBI Taxonomy" id="2984530"/>
    <lineage>
        <taxon>Bacteria</taxon>
        <taxon>Pseudomonadati</taxon>
        <taxon>Pseudomonadota</taxon>
        <taxon>Alphaproteobacteria</taxon>
        <taxon>Hyphomicrobiales</taxon>
        <taxon>Devosiaceae</taxon>
        <taxon>Pelagibacterium</taxon>
    </lineage>
</organism>
<feature type="domain" description="DUF2249" evidence="1">
    <location>
        <begin position="7"/>
        <end position="72"/>
    </location>
</feature>
<reference evidence="2" key="1">
    <citation type="submission" date="2022-10" db="EMBL/GenBank/DDBJ databases">
        <title>YIM 151497 complete genome.</title>
        <authorList>
            <person name="Chen X."/>
        </authorList>
    </citation>
    <scope>NUCLEOTIDE SEQUENCE</scope>
    <source>
        <strain evidence="2">YIM 151497</strain>
    </source>
</reference>
<evidence type="ECO:0000313" key="3">
    <source>
        <dbReference type="Proteomes" id="UP001163882"/>
    </source>
</evidence>
<dbReference type="InterPro" id="IPR018720">
    <property type="entry name" value="DUF2249"/>
</dbReference>
<dbReference type="RefSeq" id="WP_264226248.1">
    <property type="nucleotide sequence ID" value="NZ_CP107716.1"/>
</dbReference>
<sequence length="174" mass="19097">MSNEVKLDVRPLLATGQEPFAKIMEVVAQLLPGQTLTLIAPFKPTPLLDVMSRRGFASRSGLNPDGSWSVKFMPRPNRDLMVSPGANDVANWPNPARLIDLSRHDSATAIPIVEEIVAGLSSSEIAYMFLAEPPGDWLGRFTHAGHRWAWSYDDVLEGFGLMISGAKEENPTIQ</sequence>
<accession>A0ABY6IPW3</accession>
<dbReference type="Pfam" id="PF10006">
    <property type="entry name" value="DUF2249"/>
    <property type="match status" value="1"/>
</dbReference>
<protein>
    <submittedName>
        <fullName evidence="2">DUF2249 domain-containing protein</fullName>
    </submittedName>
</protein>
<proteinExistence type="predicted"/>
<evidence type="ECO:0000259" key="1">
    <source>
        <dbReference type="Pfam" id="PF10006"/>
    </source>
</evidence>
<name>A0ABY6IPW3_9HYPH</name>
<keyword evidence="3" id="KW-1185">Reference proteome</keyword>
<evidence type="ECO:0000313" key="2">
    <source>
        <dbReference type="EMBL" id="UYQ72636.1"/>
    </source>
</evidence>
<dbReference type="Proteomes" id="UP001163882">
    <property type="component" value="Chromosome"/>
</dbReference>